<proteinExistence type="predicted"/>
<dbReference type="EMBL" id="LS992241">
    <property type="protein sequence ID" value="SYX84586.1"/>
    <property type="molecule type" value="Genomic_DNA"/>
</dbReference>
<evidence type="ECO:0000313" key="2">
    <source>
        <dbReference type="Proteomes" id="UP000304148"/>
    </source>
</evidence>
<dbReference type="RefSeq" id="WP_138186465.1">
    <property type="nucleotide sequence ID" value="NZ_LS992241.1"/>
</dbReference>
<dbReference type="AlphaFoldDB" id="A0A383REA8"/>
<sequence>MKKIVLLLLGGMLILTGCGSSPKITKSDICVKKQGESKEICYGMSRSDAEEIAGKGKSASDKEGLFEYDHDLEIRYRDDKVVSLELEEDSKDYYEYSSGIKVGDLKAVLEKRYGTTKVSDSLYVYDTKSGKMLSVEDANLVKEEPEPDQHLLLMFTVLDDGYLMSVKMGDFGSIK</sequence>
<evidence type="ECO:0000313" key="1">
    <source>
        <dbReference type="EMBL" id="SYX84586.1"/>
    </source>
</evidence>
<name>A0A383REA8_PAEAL</name>
<protein>
    <recommendedName>
        <fullName evidence="3">Lipoprotein</fullName>
    </recommendedName>
</protein>
<evidence type="ECO:0008006" key="3">
    <source>
        <dbReference type="Google" id="ProtNLM"/>
    </source>
</evidence>
<organism evidence="1 2">
    <name type="scientific">Paenibacillus alvei</name>
    <name type="common">Bacillus alvei</name>
    <dbReference type="NCBI Taxonomy" id="44250"/>
    <lineage>
        <taxon>Bacteria</taxon>
        <taxon>Bacillati</taxon>
        <taxon>Bacillota</taxon>
        <taxon>Bacilli</taxon>
        <taxon>Bacillales</taxon>
        <taxon>Paenibacillaceae</taxon>
        <taxon>Paenibacillus</taxon>
    </lineage>
</organism>
<accession>A0A383REA8</accession>
<gene>
    <name evidence="1" type="ORF">PBLR_13008</name>
</gene>
<dbReference type="PROSITE" id="PS51257">
    <property type="entry name" value="PROKAR_LIPOPROTEIN"/>
    <property type="match status" value="1"/>
</dbReference>
<reference evidence="2" key="1">
    <citation type="submission" date="2018-08" db="EMBL/GenBank/DDBJ databases">
        <authorList>
            <person name="Chevrot R."/>
        </authorList>
    </citation>
    <scope>NUCLEOTIDE SEQUENCE [LARGE SCALE GENOMIC DNA]</scope>
</reference>
<dbReference type="Proteomes" id="UP000304148">
    <property type="component" value="Chromosome"/>
</dbReference>